<evidence type="ECO:0000313" key="3">
    <source>
        <dbReference type="Proteomes" id="UP001140560"/>
    </source>
</evidence>
<evidence type="ECO:0000313" key="2">
    <source>
        <dbReference type="EMBL" id="KAJ4377508.1"/>
    </source>
</evidence>
<name>A0A9W8YHA8_9PLEO</name>
<dbReference type="EMBL" id="JAPEUY010000001">
    <property type="protein sequence ID" value="KAJ4377508.1"/>
    <property type="molecule type" value="Genomic_DNA"/>
</dbReference>
<feature type="transmembrane region" description="Helical" evidence="1">
    <location>
        <begin position="80"/>
        <end position="101"/>
    </location>
</feature>
<keyword evidence="1" id="KW-0812">Transmembrane</keyword>
<dbReference type="OrthoDB" id="3540210at2759"/>
<comment type="caution">
    <text evidence="2">The sequence shown here is derived from an EMBL/GenBank/DDBJ whole genome shotgun (WGS) entry which is preliminary data.</text>
</comment>
<keyword evidence="1" id="KW-0472">Membrane</keyword>
<dbReference type="Proteomes" id="UP001140560">
    <property type="component" value="Unassembled WGS sequence"/>
</dbReference>
<organism evidence="2 3">
    <name type="scientific">Neocucurbitaria cava</name>
    <dbReference type="NCBI Taxonomy" id="798079"/>
    <lineage>
        <taxon>Eukaryota</taxon>
        <taxon>Fungi</taxon>
        <taxon>Dikarya</taxon>
        <taxon>Ascomycota</taxon>
        <taxon>Pezizomycotina</taxon>
        <taxon>Dothideomycetes</taxon>
        <taxon>Pleosporomycetidae</taxon>
        <taxon>Pleosporales</taxon>
        <taxon>Pleosporineae</taxon>
        <taxon>Cucurbitariaceae</taxon>
        <taxon>Neocucurbitaria</taxon>
    </lineage>
</organism>
<sequence length="710" mass="78919">MSEVETQYLKHGYWNNIEHGSVLGGIITTDVRTGTVAIALLAILVTIATAHLWNLVVFGLHMLRADGRPADGLFQQQQALLRTATAPTSMLADWVKLWWIWRKRTTKALARSVLLCSLTSLFAAATIVAGVFSSYVVDTSNLQVLVDSPECGPLRPNDGNTFSANNLAFLDYSSKLEALSVPYAQECYQEGTSLPVRCRIFVQPNIPLVPERRDCPFADTICKPFDQPGVTVDSGLVDANDIFGWNLQGHQRLKYRRKTTCGVIKTQEYQTVFEAKDYPFNTRPLLPGEQNLAAHYGLRRYTGEWANLTMAQSLVLANVTRGYTVNTVMRWGAPERDLDSNFDPIPELETDNADLTLIMVTLNQVRYSAPVEDPFFSAHKPYNWIASTTDNMTVYFSDWPNAMMGCKQQHQLCHARKGVNDFCTDLSFLPDTANSTNFPNASEVQIAGLQLILDASGSYTSYGAALKGLNATAKFASNNGFVTDDFPTDQWVTEVVGWEKYIWATFQAYIADYAVGFSARVPALKEYIQTNLTKGEKELCKVQRMVKPSGVMNISVLGLAILVAFATLFTLVDLIVLKFIIFLERSRKALNPRIGRWIQDGVFQLQRRAYEANDEGIWVRQDTEVPATIDGQPLCELSFETSRHCCTHICAKKNGDVVMPRVGIKRGMTVMSDATTVYDGTNDEASSNGGSLKKGIKLNTKASLNSILKE</sequence>
<feature type="transmembrane region" description="Helical" evidence="1">
    <location>
        <begin position="113"/>
        <end position="137"/>
    </location>
</feature>
<gene>
    <name evidence="2" type="ORF">N0V83_000333</name>
</gene>
<protein>
    <submittedName>
        <fullName evidence="2">Uncharacterized protein</fullName>
    </submittedName>
</protein>
<feature type="transmembrane region" description="Helical" evidence="1">
    <location>
        <begin position="36"/>
        <end position="60"/>
    </location>
</feature>
<dbReference type="AlphaFoldDB" id="A0A9W8YHA8"/>
<proteinExistence type="predicted"/>
<evidence type="ECO:0000256" key="1">
    <source>
        <dbReference type="SAM" id="Phobius"/>
    </source>
</evidence>
<feature type="transmembrane region" description="Helical" evidence="1">
    <location>
        <begin position="554"/>
        <end position="583"/>
    </location>
</feature>
<accession>A0A9W8YHA8</accession>
<keyword evidence="3" id="KW-1185">Reference proteome</keyword>
<reference evidence="2" key="1">
    <citation type="submission" date="2022-10" db="EMBL/GenBank/DDBJ databases">
        <title>Tapping the CABI collections for fungal endophytes: first genome assemblies for Collariella, Neodidymelliopsis, Ascochyta clinopodiicola, Didymella pomorum, Didymosphaeria variabile, Neocosmospora piperis and Neocucurbitaria cava.</title>
        <authorList>
            <person name="Hill R."/>
        </authorList>
    </citation>
    <scope>NUCLEOTIDE SEQUENCE</scope>
    <source>
        <strain evidence="2">IMI 356814</strain>
    </source>
</reference>
<keyword evidence="1" id="KW-1133">Transmembrane helix</keyword>